<accession>A0A9K3KM03</accession>
<name>A0A9K3KM03_9STRA</name>
<sequence length="226" mass="25331">MAFSVLRVPFFLEPGYDESKPFIETNRERLIHKWGGKRGWEVQKQRHDLKGRGLEAGISHFNLDRLAANTMASHRLIQHIGKTYGLAVSEAIYDLLNQYYFVDGHSLNDKPRLAKVVAARMQELMPTEAPTKTELLDFLNGDEGREQIMHALHALNQLGIHSIPKFIIEGRTVVDGAARSDTFVEIFREIEARGVVQGTAIFNDVLGVSDEIVEKGSHLPPTSMAA</sequence>
<comment type="caution">
    <text evidence="1">The sequence shown here is derived from an EMBL/GenBank/DDBJ whole genome shotgun (WGS) entry which is preliminary data.</text>
</comment>
<dbReference type="Proteomes" id="UP000693970">
    <property type="component" value="Unassembled WGS sequence"/>
</dbReference>
<evidence type="ECO:0000313" key="1">
    <source>
        <dbReference type="EMBL" id="KAG7346193.1"/>
    </source>
</evidence>
<keyword evidence="2" id="KW-1185">Reference proteome</keyword>
<proteinExistence type="predicted"/>
<dbReference type="AlphaFoldDB" id="A0A9K3KM03"/>
<protein>
    <submittedName>
        <fullName evidence="1">DSBA oxidoreductase</fullName>
    </submittedName>
</protein>
<gene>
    <name evidence="1" type="ORF">IV203_005261</name>
</gene>
<evidence type="ECO:0000313" key="2">
    <source>
        <dbReference type="Proteomes" id="UP000693970"/>
    </source>
</evidence>
<dbReference type="OrthoDB" id="1930760at2759"/>
<reference evidence="1" key="1">
    <citation type="journal article" date="2021" name="Sci. Rep.">
        <title>Diploid genomic architecture of Nitzschia inconspicua, an elite biomass production diatom.</title>
        <authorList>
            <person name="Oliver A."/>
            <person name="Podell S."/>
            <person name="Pinowska A."/>
            <person name="Traller J.C."/>
            <person name="Smith S.R."/>
            <person name="McClure R."/>
            <person name="Beliaev A."/>
            <person name="Bohutskyi P."/>
            <person name="Hill E.A."/>
            <person name="Rabines A."/>
            <person name="Zheng H."/>
            <person name="Allen L.Z."/>
            <person name="Kuo A."/>
            <person name="Grigoriev I.V."/>
            <person name="Allen A.E."/>
            <person name="Hazlebeck D."/>
            <person name="Allen E.E."/>
        </authorList>
    </citation>
    <scope>NUCLEOTIDE SEQUENCE</scope>
    <source>
        <strain evidence="1">Hildebrandi</strain>
    </source>
</reference>
<reference evidence="1" key="2">
    <citation type="submission" date="2021-04" db="EMBL/GenBank/DDBJ databases">
        <authorList>
            <person name="Podell S."/>
        </authorList>
    </citation>
    <scope>NUCLEOTIDE SEQUENCE</scope>
    <source>
        <strain evidence="1">Hildebrandi</strain>
    </source>
</reference>
<organism evidence="1 2">
    <name type="scientific">Nitzschia inconspicua</name>
    <dbReference type="NCBI Taxonomy" id="303405"/>
    <lineage>
        <taxon>Eukaryota</taxon>
        <taxon>Sar</taxon>
        <taxon>Stramenopiles</taxon>
        <taxon>Ochrophyta</taxon>
        <taxon>Bacillariophyta</taxon>
        <taxon>Bacillariophyceae</taxon>
        <taxon>Bacillariophycidae</taxon>
        <taxon>Bacillariales</taxon>
        <taxon>Bacillariaceae</taxon>
        <taxon>Nitzschia</taxon>
    </lineage>
</organism>
<dbReference type="EMBL" id="JAGRRH010000021">
    <property type="protein sequence ID" value="KAG7346193.1"/>
    <property type="molecule type" value="Genomic_DNA"/>
</dbReference>